<reference evidence="3 4" key="1">
    <citation type="journal article" date="2023" name="Sci. Data">
        <title>Genome assembly of the Korean intertidal mud-creeper Batillaria attramentaria.</title>
        <authorList>
            <person name="Patra A.K."/>
            <person name="Ho P.T."/>
            <person name="Jun S."/>
            <person name="Lee S.J."/>
            <person name="Kim Y."/>
            <person name="Won Y.J."/>
        </authorList>
    </citation>
    <scope>NUCLEOTIDE SEQUENCE [LARGE SCALE GENOMIC DNA]</scope>
    <source>
        <strain evidence="3">Wonlab-2016</strain>
    </source>
</reference>
<feature type="region of interest" description="Disordered" evidence="1">
    <location>
        <begin position="160"/>
        <end position="197"/>
    </location>
</feature>
<dbReference type="Proteomes" id="UP001519460">
    <property type="component" value="Unassembled WGS sequence"/>
</dbReference>
<organism evidence="3 4">
    <name type="scientific">Batillaria attramentaria</name>
    <dbReference type="NCBI Taxonomy" id="370345"/>
    <lineage>
        <taxon>Eukaryota</taxon>
        <taxon>Metazoa</taxon>
        <taxon>Spiralia</taxon>
        <taxon>Lophotrochozoa</taxon>
        <taxon>Mollusca</taxon>
        <taxon>Gastropoda</taxon>
        <taxon>Caenogastropoda</taxon>
        <taxon>Sorbeoconcha</taxon>
        <taxon>Cerithioidea</taxon>
        <taxon>Batillariidae</taxon>
        <taxon>Batillaria</taxon>
    </lineage>
</organism>
<evidence type="ECO:0000256" key="1">
    <source>
        <dbReference type="SAM" id="MobiDB-lite"/>
    </source>
</evidence>
<feature type="transmembrane region" description="Helical" evidence="2">
    <location>
        <begin position="72"/>
        <end position="91"/>
    </location>
</feature>
<evidence type="ECO:0000313" key="3">
    <source>
        <dbReference type="EMBL" id="KAK7480096.1"/>
    </source>
</evidence>
<keyword evidence="4" id="KW-1185">Reference proteome</keyword>
<keyword evidence="2" id="KW-0812">Transmembrane</keyword>
<evidence type="ECO:0000256" key="2">
    <source>
        <dbReference type="SAM" id="Phobius"/>
    </source>
</evidence>
<dbReference type="Gene3D" id="3.40.50.11350">
    <property type="match status" value="1"/>
</dbReference>
<comment type="caution">
    <text evidence="3">The sequence shown here is derived from an EMBL/GenBank/DDBJ whole genome shotgun (WGS) entry which is preliminary data.</text>
</comment>
<accession>A0ABD0JYH9</accession>
<dbReference type="EMBL" id="JACVVK020000288">
    <property type="protein sequence ID" value="KAK7480096.1"/>
    <property type="molecule type" value="Genomic_DNA"/>
</dbReference>
<proteinExistence type="predicted"/>
<evidence type="ECO:0000313" key="4">
    <source>
        <dbReference type="Proteomes" id="UP001519460"/>
    </source>
</evidence>
<dbReference type="AlphaFoldDB" id="A0ABD0JYH9"/>
<gene>
    <name evidence="3" type="ORF">BaRGS_00028656</name>
</gene>
<protein>
    <submittedName>
        <fullName evidence="3">Uncharacterized protein</fullName>
    </submittedName>
</protein>
<sequence length="509" mass="58577">MSGFSKAKSMLFGRLAEFKIFETVTPRYKGSAANSDSIQLRDVSNGTHAGRGRSGRVKSRYRCNVRRRARSPLFVLSVCLIVYFIALHIYLMKLISQDHSYSSTNEEPGDDILDRMKNPRLHFRELENVDTGGNSNSIFSYRELRLPRLRLEPNSSRKDLGNLVPVKDSDVDNRNVGKSKKKVPSRDVRVQGKTSNTSDTRSRVKYLIYLCDGSRSCGGWGDRQRGLVSAFLLANVTRRRFGINMTVPCDVTNYYVPNKVNWRISESELRGRSNRVIHSVDDDTFHYSLLKTDFENAYKEDVIFLRTNIEHFWTIRSNPYFTKVLPRWAKFGRPLFFREAWNILMKPSSYLQNHLEPILTDSRFYNRTSPFVCAHVRIGRSRNNPTDTESRNDVSQLGSLWRFLESYAKNGSHIYLATDNTEVREISRQKFGFAHHDSGGVIAHIDKRREEKDGCKGFEYALLDQLVLTHCDVLVTSHSMFGSRAALIRGTNSGLYYYHNGTIEKTKLK</sequence>
<name>A0ABD0JYH9_9CAEN</name>
<keyword evidence="2" id="KW-1133">Transmembrane helix</keyword>
<keyword evidence="2" id="KW-0472">Membrane</keyword>